<dbReference type="InterPro" id="IPR051055">
    <property type="entry name" value="PIF1_helicase"/>
</dbReference>
<keyword evidence="1" id="KW-0472">Membrane</keyword>
<dbReference type="SUPFAM" id="SSF52540">
    <property type="entry name" value="P-loop containing nucleoside triphosphate hydrolases"/>
    <property type="match status" value="1"/>
</dbReference>
<reference evidence="2" key="1">
    <citation type="submission" date="2017-05" db="UniProtKB">
        <authorList>
            <consortium name="EnsemblMetazoa"/>
        </authorList>
    </citation>
    <scope>IDENTIFICATION</scope>
</reference>
<evidence type="ECO:0000313" key="2">
    <source>
        <dbReference type="EnsemblMetazoa" id="Aqu2.1.24583_001"/>
    </source>
</evidence>
<keyword evidence="1" id="KW-0812">Transmembrane</keyword>
<keyword evidence="1" id="KW-1133">Transmembrane helix</keyword>
<dbReference type="PANTHER" id="PTHR47642:SF6">
    <property type="entry name" value="ATP-DEPENDENT DNA HELICASE"/>
    <property type="match status" value="1"/>
</dbReference>
<dbReference type="Gene3D" id="3.40.50.300">
    <property type="entry name" value="P-loop containing nucleotide triphosphate hydrolases"/>
    <property type="match status" value="2"/>
</dbReference>
<dbReference type="InterPro" id="IPR027417">
    <property type="entry name" value="P-loop_NTPase"/>
</dbReference>
<feature type="transmembrane region" description="Helical" evidence="1">
    <location>
        <begin position="204"/>
        <end position="223"/>
    </location>
</feature>
<protein>
    <submittedName>
        <fullName evidence="2">Uncharacterized protein</fullName>
    </submittedName>
</protein>
<name>A0A1X7UA95_AMPQE</name>
<dbReference type="eggNOG" id="KOG0987">
    <property type="taxonomic scope" value="Eukaryota"/>
</dbReference>
<dbReference type="EnsemblMetazoa" id="Aqu2.1.24583_001">
    <property type="protein sequence ID" value="Aqu2.1.24583_001"/>
    <property type="gene ID" value="Aqu2.1.24583"/>
</dbReference>
<dbReference type="AlphaFoldDB" id="A0A1X7UA95"/>
<proteinExistence type="predicted"/>
<dbReference type="PANTHER" id="PTHR47642">
    <property type="entry name" value="ATP-DEPENDENT DNA HELICASE"/>
    <property type="match status" value="1"/>
</dbReference>
<dbReference type="STRING" id="400682.A0A1X7UA95"/>
<accession>A0A1X7UA95</accession>
<sequence>MRLEDIFGTDEWFRYKIIFFVGDLLQLPPVNGRPVFKKISNKLVKTRLKPANAVNLWKETVEYDELTINERQKGDETFYKMLDCVRHGCLTDETIDTLKSRVFKVSIQEKYKELESEGTNPSICLFFKVDACEKINELMLKSLETEIIELACVDDVDESGSTAKFEKKQEKKLEKLKDQPSKTACLETVLSLAVSCRVMLRRNIYVTVGLVNGAIGTVMGIYATRISIKFDHIDVPCDIERVTFRFMLSKNLYIHRKQFPLTLTYTITIHKCQGLLLDTAIDLSTNVFADGMAYVALSRVRILNGLYLLSFDPLSVKVSNPCINEINCLRSKFQNDLPQIKKSKEKKKKIQVTGIIDDGEPCSKNSKVSTSNPKKDDDVIFTYEEPPNTDIVIRRQWDYVYYPGNEQYQRCEILNLKFVTAARILPGSPTTPLSDESVPNSTLDVPGDGNCLFYALPYLITGSISQHYELCKAIVSNMANFEELFNSTTIYSYSLTLTFVGGARYGTQTLYGIPCDTNTPALYLKHVGTNHFQAVKSITIS</sequence>
<dbReference type="CDD" id="cd18809">
    <property type="entry name" value="SF1_C_RecD"/>
    <property type="match status" value="1"/>
</dbReference>
<dbReference type="Gene3D" id="2.30.30.940">
    <property type="match status" value="1"/>
</dbReference>
<organism evidence="2">
    <name type="scientific">Amphimedon queenslandica</name>
    <name type="common">Sponge</name>
    <dbReference type="NCBI Taxonomy" id="400682"/>
    <lineage>
        <taxon>Eukaryota</taxon>
        <taxon>Metazoa</taxon>
        <taxon>Porifera</taxon>
        <taxon>Demospongiae</taxon>
        <taxon>Heteroscleromorpha</taxon>
        <taxon>Haplosclerida</taxon>
        <taxon>Niphatidae</taxon>
        <taxon>Amphimedon</taxon>
    </lineage>
</organism>
<dbReference type="Gene3D" id="3.90.70.80">
    <property type="match status" value="1"/>
</dbReference>
<dbReference type="InParanoid" id="A0A1X7UA95"/>
<evidence type="ECO:0000256" key="1">
    <source>
        <dbReference type="SAM" id="Phobius"/>
    </source>
</evidence>